<comment type="caution">
    <text evidence="1">The sequence shown here is derived from an EMBL/GenBank/DDBJ whole genome shotgun (WGS) entry which is preliminary data.</text>
</comment>
<keyword evidence="2" id="KW-1185">Reference proteome</keyword>
<evidence type="ECO:0000313" key="2">
    <source>
        <dbReference type="Proteomes" id="UP000276133"/>
    </source>
</evidence>
<dbReference type="Proteomes" id="UP000276133">
    <property type="component" value="Unassembled WGS sequence"/>
</dbReference>
<dbReference type="AlphaFoldDB" id="A0A3M7RJ07"/>
<proteinExistence type="predicted"/>
<organism evidence="1 2">
    <name type="scientific">Brachionus plicatilis</name>
    <name type="common">Marine rotifer</name>
    <name type="synonym">Brachionus muelleri</name>
    <dbReference type="NCBI Taxonomy" id="10195"/>
    <lineage>
        <taxon>Eukaryota</taxon>
        <taxon>Metazoa</taxon>
        <taxon>Spiralia</taxon>
        <taxon>Gnathifera</taxon>
        <taxon>Rotifera</taxon>
        <taxon>Eurotatoria</taxon>
        <taxon>Monogononta</taxon>
        <taxon>Pseudotrocha</taxon>
        <taxon>Ploima</taxon>
        <taxon>Brachionidae</taxon>
        <taxon>Brachionus</taxon>
    </lineage>
</organism>
<accession>A0A3M7RJ07</accession>
<reference evidence="1 2" key="1">
    <citation type="journal article" date="2018" name="Sci. Rep.">
        <title>Genomic signatures of local adaptation to the degree of environmental predictability in rotifers.</title>
        <authorList>
            <person name="Franch-Gras L."/>
            <person name="Hahn C."/>
            <person name="Garcia-Roger E.M."/>
            <person name="Carmona M.J."/>
            <person name="Serra M."/>
            <person name="Gomez A."/>
        </authorList>
    </citation>
    <scope>NUCLEOTIDE SEQUENCE [LARGE SCALE GENOMIC DNA]</scope>
    <source>
        <strain evidence="1">HYR1</strain>
    </source>
</reference>
<name>A0A3M7RJ07_BRAPC</name>
<evidence type="ECO:0000313" key="1">
    <source>
        <dbReference type="EMBL" id="RNA23531.1"/>
    </source>
</evidence>
<dbReference type="EMBL" id="REGN01003267">
    <property type="protein sequence ID" value="RNA23531.1"/>
    <property type="molecule type" value="Genomic_DNA"/>
</dbReference>
<sequence length="62" mass="7686">MFNILNWSIPFCDQKLVTKYSFNFNWFKILSHFNVPDKLCLKKFSKLDFKDKRNKYKQITFK</sequence>
<protein>
    <submittedName>
        <fullName evidence="1">Uncharacterized protein</fullName>
    </submittedName>
</protein>
<gene>
    <name evidence="1" type="ORF">BpHYR1_000260</name>
</gene>